<evidence type="ECO:0000313" key="3">
    <source>
        <dbReference type="EMBL" id="OZJ03297.1"/>
    </source>
</evidence>
<feature type="compositionally biased region" description="Basic residues" evidence="1">
    <location>
        <begin position="676"/>
        <end position="692"/>
    </location>
</feature>
<dbReference type="InterPro" id="IPR041800">
    <property type="entry name" value="ASCC2_CUE"/>
</dbReference>
<comment type="caution">
    <text evidence="3">The sequence shown here is derived from an EMBL/GenBank/DDBJ whole genome shotgun (WGS) entry which is preliminary data.</text>
</comment>
<evidence type="ECO:0000313" key="4">
    <source>
        <dbReference type="Proteomes" id="UP000242875"/>
    </source>
</evidence>
<gene>
    <name evidence="3" type="ORF">BZG36_02276</name>
</gene>
<feature type="region of interest" description="Disordered" evidence="1">
    <location>
        <begin position="633"/>
        <end position="698"/>
    </location>
</feature>
<evidence type="ECO:0000259" key="2">
    <source>
        <dbReference type="PROSITE" id="PS51140"/>
    </source>
</evidence>
<dbReference type="PROSITE" id="PS51140">
    <property type="entry name" value="CUE"/>
    <property type="match status" value="1"/>
</dbReference>
<accession>A0A261XY61</accession>
<dbReference type="AlphaFoldDB" id="A0A261XY61"/>
<dbReference type="InterPro" id="IPR052586">
    <property type="entry name" value="ASCC2"/>
</dbReference>
<dbReference type="PANTHER" id="PTHR21494">
    <property type="entry name" value="ACTIVATING SIGNAL COINTEGRATOR 1 COMPLEX SUBUNIT 2 ASC-1 COMPLEX SUBUNIT P100"/>
    <property type="match status" value="1"/>
</dbReference>
<dbReference type="EMBL" id="MVBO01000092">
    <property type="protein sequence ID" value="OZJ03297.1"/>
    <property type="molecule type" value="Genomic_DNA"/>
</dbReference>
<keyword evidence="4" id="KW-1185">Reference proteome</keyword>
<feature type="domain" description="CUE" evidence="2">
    <location>
        <begin position="387"/>
        <end position="430"/>
    </location>
</feature>
<dbReference type="OrthoDB" id="5577209at2759"/>
<name>A0A261XY61_9FUNG</name>
<dbReference type="InterPro" id="IPR009060">
    <property type="entry name" value="UBA-like_sf"/>
</dbReference>
<feature type="compositionally biased region" description="Basic and acidic residues" evidence="1">
    <location>
        <begin position="635"/>
        <end position="645"/>
    </location>
</feature>
<dbReference type="CDD" id="cd14364">
    <property type="entry name" value="CUE_ASCC2"/>
    <property type="match status" value="1"/>
</dbReference>
<protein>
    <recommendedName>
        <fullName evidence="2">CUE domain-containing protein</fullName>
    </recommendedName>
</protein>
<proteinExistence type="predicted"/>
<dbReference type="Pfam" id="PF02845">
    <property type="entry name" value="CUE"/>
    <property type="match status" value="1"/>
</dbReference>
<dbReference type="GO" id="GO:0043130">
    <property type="term" value="F:ubiquitin binding"/>
    <property type="evidence" value="ECO:0007669"/>
    <property type="project" value="InterPro"/>
</dbReference>
<dbReference type="PANTHER" id="PTHR21494:SF0">
    <property type="entry name" value="ACTIVATING SIGNAL COINTEGRATOR 1 COMPLEX SUBUNIT 2"/>
    <property type="match status" value="1"/>
</dbReference>
<evidence type="ECO:0000256" key="1">
    <source>
        <dbReference type="SAM" id="MobiDB-lite"/>
    </source>
</evidence>
<reference evidence="3 4" key="1">
    <citation type="journal article" date="2017" name="Mycologia">
        <title>Bifiguratus adelaidae, gen. et sp. nov., a new member of Mucoromycotina in endophytic and soil-dwelling habitats.</title>
        <authorList>
            <person name="Torres-Cruz T.J."/>
            <person name="Billingsley Tobias T.L."/>
            <person name="Almatruk M."/>
            <person name="Hesse C."/>
            <person name="Kuske C.R."/>
            <person name="Desiro A."/>
            <person name="Benucci G.M."/>
            <person name="Bonito G."/>
            <person name="Stajich J.E."/>
            <person name="Dunlap C."/>
            <person name="Arnold A.E."/>
            <person name="Porras-Alfaro A."/>
        </authorList>
    </citation>
    <scope>NUCLEOTIDE SEQUENCE [LARGE SCALE GENOMIC DNA]</scope>
    <source>
        <strain evidence="3 4">AZ0501</strain>
    </source>
</reference>
<dbReference type="SMART" id="SM00546">
    <property type="entry name" value="CUE"/>
    <property type="match status" value="1"/>
</dbReference>
<dbReference type="SUPFAM" id="SSF46934">
    <property type="entry name" value="UBA-like"/>
    <property type="match status" value="1"/>
</dbReference>
<dbReference type="InterPro" id="IPR003892">
    <property type="entry name" value="CUE"/>
</dbReference>
<dbReference type="Proteomes" id="UP000242875">
    <property type="component" value="Unassembled WGS sequence"/>
</dbReference>
<dbReference type="Gene3D" id="1.10.8.10">
    <property type="entry name" value="DNA helicase RuvA subunit, C-terminal domain"/>
    <property type="match status" value="1"/>
</dbReference>
<sequence>MIPYIAIDAIRQHGIGEEDYLLLIRYWTNALSEATGALSTTLSQLDQGISPLDFVIQVLRQRTSIRAAAQNRTLSDAISSLLYQISLVLTSAYSQLENLTSSDTVQLVQPSTLLDLCGLFGRSPENGLAEMINSAIEYSPKTLFQFGASVDGMTTICQGIIDIVSKTNDHRDQETGITILNDLFCTMEAFACHASQCTAILRNKQRFLETAIAVYQSVLLPLEDQPQWAACRLALHQTRSAVILLFDTMIFSEFLQPMGFSRDVDGTLLLPTPGAHALDGHDINTLVDDLNDFITQLIEISLLPSDNITQECPFITALEEKCGIIGKLVTLRETLFHADEPRLNFLIISLEQFQKPNTGKMALSRSASKEIPASQGQDGFADTDAFDLASKISQVHDLFSDLGDGFIEACLKHYHGDAEAVIMSLLENTLPPELAKMDRSTPRPISPERQLQGKLAPLKERRNVFDNDEFDVFAGKKLSQEQAYQGKKSRGTADSMLRENQSFITEQKANILERVYNMYEDEYDDTYDDINTASGPIDITMVDEIDQDRPLKPTVERKTDASVEHEASLIQAYTGNAKIFERSSAARKSQERIALRKQTGMSDEQLEGWAIMLDRNPRKDRILDKYQHTQLLEMGKQKEMDEESRALQSESSKRGQKVRPPRSPEQQRSYNDRNKARVANHNRKKGHDKKMQKGFVPT</sequence>
<organism evidence="3 4">
    <name type="scientific">Bifiguratus adelaidae</name>
    <dbReference type="NCBI Taxonomy" id="1938954"/>
    <lineage>
        <taxon>Eukaryota</taxon>
        <taxon>Fungi</taxon>
        <taxon>Fungi incertae sedis</taxon>
        <taxon>Mucoromycota</taxon>
        <taxon>Mucoromycotina</taxon>
        <taxon>Endogonomycetes</taxon>
        <taxon>Endogonales</taxon>
        <taxon>Endogonales incertae sedis</taxon>
        <taxon>Bifiguratus</taxon>
    </lineage>
</organism>